<feature type="region of interest" description="Disordered" evidence="6">
    <location>
        <begin position="1"/>
        <end position="36"/>
    </location>
</feature>
<evidence type="ECO:0000256" key="4">
    <source>
        <dbReference type="ARBA" id="ARBA00022737"/>
    </source>
</evidence>
<evidence type="ECO:0000313" key="9">
    <source>
        <dbReference type="Proteomes" id="UP001208570"/>
    </source>
</evidence>
<evidence type="ECO:0000256" key="1">
    <source>
        <dbReference type="ARBA" id="ARBA00004123"/>
    </source>
</evidence>
<keyword evidence="4" id="KW-0677">Repeat</keyword>
<dbReference type="GO" id="GO:0045943">
    <property type="term" value="P:positive regulation of transcription by RNA polymerase I"/>
    <property type="evidence" value="ECO:0007669"/>
    <property type="project" value="TreeGrafter"/>
</dbReference>
<accession>A0AAD9JI47</accession>
<evidence type="ECO:0000256" key="3">
    <source>
        <dbReference type="ARBA" id="ARBA00022574"/>
    </source>
</evidence>
<gene>
    <name evidence="8" type="ORF">LSH36_316g03038</name>
</gene>
<dbReference type="EMBL" id="JAODUP010000316">
    <property type="protein sequence ID" value="KAK2152840.1"/>
    <property type="molecule type" value="Genomic_DNA"/>
</dbReference>
<dbReference type="PANTHER" id="PTHR19924">
    <property type="entry name" value="UTP15 U3 SMALL NUCLEOLAR RNA-ASSOCIATED PROTEIN 15 FAMILY MEMBER"/>
    <property type="match status" value="1"/>
</dbReference>
<dbReference type="GO" id="GO:0006364">
    <property type="term" value="P:rRNA processing"/>
    <property type="evidence" value="ECO:0007669"/>
    <property type="project" value="UniProtKB-KW"/>
</dbReference>
<feature type="compositionally biased region" description="Basic and acidic residues" evidence="6">
    <location>
        <begin position="10"/>
        <end position="36"/>
    </location>
</feature>
<evidence type="ECO:0000256" key="6">
    <source>
        <dbReference type="SAM" id="MobiDB-lite"/>
    </source>
</evidence>
<protein>
    <recommendedName>
        <fullName evidence="7">U3 small nucleolar RNA-associated protein 15 C-terminal domain-containing protein</fullName>
    </recommendedName>
</protein>
<name>A0AAD9JI47_9ANNE</name>
<dbReference type="InterPro" id="IPR018983">
    <property type="entry name" value="U3_snoRNA-assocProt_15_C"/>
</dbReference>
<dbReference type="Pfam" id="PF09384">
    <property type="entry name" value="UTP15_C"/>
    <property type="match status" value="1"/>
</dbReference>
<evidence type="ECO:0000256" key="2">
    <source>
        <dbReference type="ARBA" id="ARBA00022552"/>
    </source>
</evidence>
<dbReference type="GO" id="GO:0005730">
    <property type="term" value="C:nucleolus"/>
    <property type="evidence" value="ECO:0007669"/>
    <property type="project" value="InterPro"/>
</dbReference>
<comment type="caution">
    <text evidence="8">The sequence shown here is derived from an EMBL/GenBank/DDBJ whole genome shotgun (WGS) entry which is preliminary data.</text>
</comment>
<keyword evidence="9" id="KW-1185">Reference proteome</keyword>
<evidence type="ECO:0000256" key="5">
    <source>
        <dbReference type="ARBA" id="ARBA00023242"/>
    </source>
</evidence>
<reference evidence="8" key="1">
    <citation type="journal article" date="2023" name="Mol. Biol. Evol.">
        <title>Third-Generation Sequencing Reveals the Adaptive Role of the Epigenome in Three Deep-Sea Polychaetes.</title>
        <authorList>
            <person name="Perez M."/>
            <person name="Aroh O."/>
            <person name="Sun Y."/>
            <person name="Lan Y."/>
            <person name="Juniper S.K."/>
            <person name="Young C.R."/>
            <person name="Angers B."/>
            <person name="Qian P.Y."/>
        </authorList>
    </citation>
    <scope>NUCLEOTIDE SEQUENCE</scope>
    <source>
        <strain evidence="8">P08H-3</strain>
    </source>
</reference>
<keyword evidence="2" id="KW-0698">rRNA processing</keyword>
<sequence>MSDGLLSVQKRRDEEEIEKEKFQRSKEKKGDEIVKHQHRQKLEKYDKYLKRFEHSKALDAAMDIRVRTRTPEVTISVIQELIRRNRIKPALAGRDNKSLVAVLTFLQKESLSVMQGVLFSCCTKVDKKLLPLKKIKVSPPKCNLRMPPGGCKTSKNCLDLYWDEFGHSTIVDEAMLKLKTSLEMEVNYVENCMQIMGMIETLLTSADVMTTDIHQGSIYQGSLPNDKRESLAVAGDGDK</sequence>
<feature type="domain" description="U3 small nucleolar RNA-associated protein 15 C-terminal" evidence="7">
    <location>
        <begin position="26"/>
        <end position="109"/>
    </location>
</feature>
<keyword evidence="3" id="KW-0853">WD repeat</keyword>
<proteinExistence type="predicted"/>
<keyword evidence="5" id="KW-0539">Nucleus</keyword>
<dbReference type="PANTHER" id="PTHR19924:SF26">
    <property type="entry name" value="U3 SMALL NUCLEOLAR RNA-ASSOCIATED PROTEIN 15 HOMOLOG"/>
    <property type="match status" value="1"/>
</dbReference>
<dbReference type="AlphaFoldDB" id="A0AAD9JI47"/>
<evidence type="ECO:0000313" key="8">
    <source>
        <dbReference type="EMBL" id="KAK2152840.1"/>
    </source>
</evidence>
<evidence type="ECO:0000259" key="7">
    <source>
        <dbReference type="Pfam" id="PF09384"/>
    </source>
</evidence>
<dbReference type="Proteomes" id="UP001208570">
    <property type="component" value="Unassembled WGS sequence"/>
</dbReference>
<comment type="subcellular location">
    <subcellularLocation>
        <location evidence="1">Nucleus</location>
    </subcellularLocation>
</comment>
<organism evidence="8 9">
    <name type="scientific">Paralvinella palmiformis</name>
    <dbReference type="NCBI Taxonomy" id="53620"/>
    <lineage>
        <taxon>Eukaryota</taxon>
        <taxon>Metazoa</taxon>
        <taxon>Spiralia</taxon>
        <taxon>Lophotrochozoa</taxon>
        <taxon>Annelida</taxon>
        <taxon>Polychaeta</taxon>
        <taxon>Sedentaria</taxon>
        <taxon>Canalipalpata</taxon>
        <taxon>Terebellida</taxon>
        <taxon>Terebelliformia</taxon>
        <taxon>Alvinellidae</taxon>
        <taxon>Paralvinella</taxon>
    </lineage>
</organism>